<organism evidence="1 2">
    <name type="scientific">Hypoxylon rubiginosum</name>
    <dbReference type="NCBI Taxonomy" id="110542"/>
    <lineage>
        <taxon>Eukaryota</taxon>
        <taxon>Fungi</taxon>
        <taxon>Dikarya</taxon>
        <taxon>Ascomycota</taxon>
        <taxon>Pezizomycotina</taxon>
        <taxon>Sordariomycetes</taxon>
        <taxon>Xylariomycetidae</taxon>
        <taxon>Xylariales</taxon>
        <taxon>Hypoxylaceae</taxon>
        <taxon>Hypoxylon</taxon>
    </lineage>
</organism>
<dbReference type="Proteomes" id="UP001497680">
    <property type="component" value="Unassembled WGS sequence"/>
</dbReference>
<dbReference type="EMBL" id="MU394471">
    <property type="protein sequence ID" value="KAI6080190.1"/>
    <property type="molecule type" value="Genomic_DNA"/>
</dbReference>
<protein>
    <submittedName>
        <fullName evidence="1">Uncharacterized protein</fullName>
    </submittedName>
</protein>
<proteinExistence type="predicted"/>
<name>A0ACC0CIE5_9PEZI</name>
<reference evidence="1 2" key="1">
    <citation type="journal article" date="2022" name="New Phytol.">
        <title>Ecological generalism drives hyperdiversity of secondary metabolite gene clusters in xylarialean endophytes.</title>
        <authorList>
            <person name="Franco M.E.E."/>
            <person name="Wisecaver J.H."/>
            <person name="Arnold A.E."/>
            <person name="Ju Y.M."/>
            <person name="Slot J.C."/>
            <person name="Ahrendt S."/>
            <person name="Moore L.P."/>
            <person name="Eastman K.E."/>
            <person name="Scott K."/>
            <person name="Konkel Z."/>
            <person name="Mondo S.J."/>
            <person name="Kuo A."/>
            <person name="Hayes R.D."/>
            <person name="Haridas S."/>
            <person name="Andreopoulos B."/>
            <person name="Riley R."/>
            <person name="LaButti K."/>
            <person name="Pangilinan J."/>
            <person name="Lipzen A."/>
            <person name="Amirebrahimi M."/>
            <person name="Yan J."/>
            <person name="Adam C."/>
            <person name="Keymanesh K."/>
            <person name="Ng V."/>
            <person name="Louie K."/>
            <person name="Northen T."/>
            <person name="Drula E."/>
            <person name="Henrissat B."/>
            <person name="Hsieh H.M."/>
            <person name="Youens-Clark K."/>
            <person name="Lutzoni F."/>
            <person name="Miadlikowska J."/>
            <person name="Eastwood D.C."/>
            <person name="Hamelin R.C."/>
            <person name="Grigoriev I.V."/>
            <person name="U'Ren J.M."/>
        </authorList>
    </citation>
    <scope>NUCLEOTIDE SEQUENCE [LARGE SCALE GENOMIC DNA]</scope>
    <source>
        <strain evidence="1 2">ER1909</strain>
    </source>
</reference>
<comment type="caution">
    <text evidence="1">The sequence shown here is derived from an EMBL/GenBank/DDBJ whole genome shotgun (WGS) entry which is preliminary data.</text>
</comment>
<sequence length="692" mass="77543">MPVMSTASNESPYPQFPLETSQSFQKRPWYKRLDYLSLLTLVLGFLVLITLWLLLALFWSQSIAWNTGKKPWKLWDWITCSGWTSRFITICTAVMRSIVAFQASISTAMVAALVLEVVGVSIRHVPYYSIVRALYPSPYTLLRTEAFETRDRWTILTAGLIFIEAAVIVASQFLSTIYLSDVSSGTILNETTIGSVPLIDFTINPQYSPWTTRTSNQRFAELSEALTKGKNFHDTGHTYRAFLPFDDAYQRLRLREYSGPVQVMDQRVVCVSPTLTKLELGKADNTNSNSLTGEFELDQSYDMIENTPMQHPMKFNCQIRTEPIGADDPPPSSLCYPYGGLNDLATLQKRPILKPENETQSTGTALHYGISHDPSFILIFYHLSSFPNSSVAEQPMNMTARATPWTYIGNGGNEHFMAVAACSINLGISPFYMHFSSIVDGIEPDIKWDNARGGYDTYPMRRQLGVLSNYSSLEERGLLSIQPRAEWEIVPGNRTKVHDDWIWTKILETTVTGASPNSTSYSVILDSNGVHPVDQLHVELFRDAYVSTGSPALALQTLFARLCRIIYYDYISWGAYGMGSAQVAFSADLILPVGWYGFISASCIIATHIIVTVVVTILFFRHTKFSILGNHWQAVAQVASEETGSILREADRMTDKEVERSLTSQLSGLKRIVALQESKNGRIVPGTKTKNQ</sequence>
<gene>
    <name evidence="1" type="ORF">F4821DRAFT_276608</name>
</gene>
<evidence type="ECO:0000313" key="2">
    <source>
        <dbReference type="Proteomes" id="UP001497680"/>
    </source>
</evidence>
<keyword evidence="2" id="KW-1185">Reference proteome</keyword>
<evidence type="ECO:0000313" key="1">
    <source>
        <dbReference type="EMBL" id="KAI6080190.1"/>
    </source>
</evidence>
<accession>A0ACC0CIE5</accession>